<comment type="caution">
    <text evidence="2">The sequence shown here is derived from an EMBL/GenBank/DDBJ whole genome shotgun (WGS) entry which is preliminary data.</text>
</comment>
<dbReference type="Gene3D" id="6.10.10.120">
    <property type="entry name" value="Antitoxin ParD1-like"/>
    <property type="match status" value="1"/>
</dbReference>
<dbReference type="RefSeq" id="WP_320222078.1">
    <property type="nucleotide sequence ID" value="NZ_JAVIJB010000041.1"/>
</dbReference>
<gene>
    <name evidence="2" type="ORF">RFN29_28850</name>
</gene>
<name>A0ABU4Z8H3_9HYPH</name>
<feature type="compositionally biased region" description="Basic and acidic residues" evidence="1">
    <location>
        <begin position="1"/>
        <end position="18"/>
    </location>
</feature>
<dbReference type="InterPro" id="IPR038296">
    <property type="entry name" value="ParD_sf"/>
</dbReference>
<keyword evidence="3" id="KW-1185">Reference proteome</keyword>
<dbReference type="InterPro" id="IPR022789">
    <property type="entry name" value="ParD"/>
</dbReference>
<reference evidence="2 3" key="1">
    <citation type="submission" date="2023-08" db="EMBL/GenBank/DDBJ databases">
        <title>Implementing the SeqCode for naming new Mesorhizobium species isolated from Vachellia karroo root nodules.</title>
        <authorList>
            <person name="Van Lill M."/>
        </authorList>
    </citation>
    <scope>NUCLEOTIDE SEQUENCE [LARGE SCALE GENOMIC DNA]</scope>
    <source>
        <strain evidence="2 3">VK22B</strain>
    </source>
</reference>
<proteinExistence type="predicted"/>
<evidence type="ECO:0000313" key="3">
    <source>
        <dbReference type="Proteomes" id="UP001271249"/>
    </source>
</evidence>
<accession>A0ABU4Z8H3</accession>
<organism evidence="2 3">
    <name type="scientific">Mesorhizobium captivum</name>
    <dbReference type="NCBI Taxonomy" id="3072319"/>
    <lineage>
        <taxon>Bacteria</taxon>
        <taxon>Pseudomonadati</taxon>
        <taxon>Pseudomonadota</taxon>
        <taxon>Alphaproteobacteria</taxon>
        <taxon>Hyphomicrobiales</taxon>
        <taxon>Phyllobacteriaceae</taxon>
        <taxon>Mesorhizobium</taxon>
    </lineage>
</organism>
<dbReference type="Pfam" id="PF03693">
    <property type="entry name" value="ParD_antitoxin"/>
    <property type="match status" value="1"/>
</dbReference>
<protein>
    <submittedName>
        <fullName evidence="2">Type II toxin-antitoxin system ParD family antitoxin</fullName>
    </submittedName>
</protein>
<dbReference type="Proteomes" id="UP001271249">
    <property type="component" value="Unassembled WGS sequence"/>
</dbReference>
<feature type="region of interest" description="Disordered" evidence="1">
    <location>
        <begin position="1"/>
        <end position="46"/>
    </location>
</feature>
<dbReference type="EMBL" id="JAVIJC010000041">
    <property type="protein sequence ID" value="MDX8495568.1"/>
    <property type="molecule type" value="Genomic_DNA"/>
</dbReference>
<evidence type="ECO:0000313" key="2">
    <source>
        <dbReference type="EMBL" id="MDX8495568.1"/>
    </source>
</evidence>
<feature type="compositionally biased region" description="Basic and acidic residues" evidence="1">
    <location>
        <begin position="30"/>
        <end position="46"/>
    </location>
</feature>
<sequence>MEETEDHSTLERLRKAIDEGDQSGNPEPFDLERFIEMKRRPRDFRQ</sequence>
<evidence type="ECO:0000256" key="1">
    <source>
        <dbReference type="SAM" id="MobiDB-lite"/>
    </source>
</evidence>